<gene>
    <name evidence="1" type="ORF">B6A10_13275</name>
</gene>
<evidence type="ECO:0000313" key="1">
    <source>
        <dbReference type="EMBL" id="MBD0726145.1"/>
    </source>
</evidence>
<keyword evidence="2" id="KW-1185">Reference proteome</keyword>
<sequence>MRILFFLYFLALPAVLFSQNDSREEGSKRSFSERLKGGKQKDTGKVASIDMYRFVTLERDTTYLDTSLTIEREYSHNYLRRDLFGLLAFPNEGQAYNTLQYSLTDYSPFPEMGFTAKHFNFLKVNQILYPSVATPVTELFFKSSLGRGQEVDSYFTANLSPNLNLSIAYKGLRSEGKYINQLSSTGSFRFTMSYHTTSKRYLIKSHFTSQDALNEENGGITTTEDFESEDPDYKNRQRLQVYLTDAESFLRAKRIFVDHVFRVNPSEAANNLYVTHQLNYENKMFQYYQPTLISAVGTQAVNRFGDAIVTSDLKDQTHYNKMYNKAGLVYENTTLGKFQFFVDDFRSNFYYNRILIKDEGVIPSTLSRKINNVGGQYEYWKNKWHGKFLLSKSISKQSISNVEAKLNYDLNDDFQFVFGYQNISKLPDDIYNLYQSEYEAYNWSNNFENEKINVLSGTAVTPWFEASLQLSTLTDHLYFKNTATDDSQQIVTPNQFGGTIKYLSLKLSKELTFGKFALNNTILYQKADQSESVLNVPDLVTRNTLYFSNYFFHNALFIQTGITFNYFTSYYANDYSPVIGEFFVQQQKKIGNYPNLDFFINAKIQRTRVYLKAEHFNSAYTGNNYYSAPNNPYRDMTLRVGLIWNFFN</sequence>
<dbReference type="RefSeq" id="WP_188221245.1">
    <property type="nucleotide sequence ID" value="NZ_NASZ01000022.1"/>
</dbReference>
<protein>
    <recommendedName>
        <fullName evidence="3">Porin</fullName>
    </recommendedName>
</protein>
<reference evidence="1 2" key="1">
    <citation type="journal article" date="2020" name="Microbiol. Res.">
        <title>Flavobacterium pokkalii sp. nov., a novel plant growth promoting native rhizobacteria isolated from pokkali rice grown in coastal saline affected agricultural regions of southern India, Kerala.</title>
        <authorList>
            <person name="Menon R.R."/>
            <person name="Kumari S."/>
            <person name="Viver T."/>
            <person name="Rameshkumar N."/>
        </authorList>
    </citation>
    <scope>NUCLEOTIDE SEQUENCE [LARGE SCALE GENOMIC DNA]</scope>
    <source>
        <strain evidence="1 2">L1I52</strain>
    </source>
</reference>
<evidence type="ECO:0008006" key="3">
    <source>
        <dbReference type="Google" id="ProtNLM"/>
    </source>
</evidence>
<dbReference type="Pfam" id="PF14121">
    <property type="entry name" value="Porin_10"/>
    <property type="match status" value="1"/>
</dbReference>
<accession>A0ABR7UTL1</accession>
<dbReference type="Proteomes" id="UP000661715">
    <property type="component" value="Unassembled WGS sequence"/>
</dbReference>
<evidence type="ECO:0000313" key="2">
    <source>
        <dbReference type="Proteomes" id="UP000661715"/>
    </source>
</evidence>
<dbReference type="InterPro" id="IPR025631">
    <property type="entry name" value="Porin_10"/>
</dbReference>
<organism evidence="1 2">
    <name type="scientific">Flavobacterium pokkalii</name>
    <dbReference type="NCBI Taxonomy" id="1940408"/>
    <lineage>
        <taxon>Bacteria</taxon>
        <taxon>Pseudomonadati</taxon>
        <taxon>Bacteroidota</taxon>
        <taxon>Flavobacteriia</taxon>
        <taxon>Flavobacteriales</taxon>
        <taxon>Flavobacteriaceae</taxon>
        <taxon>Flavobacterium</taxon>
    </lineage>
</organism>
<proteinExistence type="predicted"/>
<comment type="caution">
    <text evidence="1">The sequence shown here is derived from an EMBL/GenBank/DDBJ whole genome shotgun (WGS) entry which is preliminary data.</text>
</comment>
<name>A0ABR7UTL1_9FLAO</name>
<dbReference type="EMBL" id="NASZ01000022">
    <property type="protein sequence ID" value="MBD0726145.1"/>
    <property type="molecule type" value="Genomic_DNA"/>
</dbReference>